<dbReference type="RefSeq" id="WP_252661212.1">
    <property type="nucleotide sequence ID" value="NZ_CP098611.1"/>
</dbReference>
<dbReference type="SUPFAM" id="SSF54523">
    <property type="entry name" value="Pili subunits"/>
    <property type="match status" value="1"/>
</dbReference>
<dbReference type="Pfam" id="PF07963">
    <property type="entry name" value="N_methyl"/>
    <property type="match status" value="1"/>
</dbReference>
<evidence type="ECO:0000313" key="2">
    <source>
        <dbReference type="EMBL" id="USR89895.1"/>
    </source>
</evidence>
<keyword evidence="1" id="KW-1133">Transmembrane helix</keyword>
<keyword evidence="1" id="KW-0812">Transmembrane</keyword>
<sequence length="169" mass="19412">MKPHQRRRSRGFTLPELLVVIVMVGILSSLSIVVWGHFTANQAVKQGNDAVFLAIRSAQVRAKTSKVRYQASFRGEADQALWAVHPVSVHPDEAQWNALPFLVRYDEDNSTLRRVQGVRRVVFDHRGHVMGQLGRITVFHRDNPELRRCTFVSTLLGTIRKTRDDWCKR</sequence>
<dbReference type="PROSITE" id="PS00409">
    <property type="entry name" value="PROKAR_NTER_METHYL"/>
    <property type="match status" value="1"/>
</dbReference>
<dbReference type="InterPro" id="IPR045584">
    <property type="entry name" value="Pilin-like"/>
</dbReference>
<keyword evidence="1" id="KW-0472">Membrane</keyword>
<protein>
    <submittedName>
        <fullName evidence="2">Type II secretion system GspH family protein</fullName>
    </submittedName>
</protein>
<evidence type="ECO:0000256" key="1">
    <source>
        <dbReference type="SAM" id="Phobius"/>
    </source>
</evidence>
<dbReference type="EMBL" id="CP098611">
    <property type="protein sequence ID" value="USR89895.1"/>
    <property type="molecule type" value="Genomic_DNA"/>
</dbReference>
<gene>
    <name evidence="2" type="ORF">NEA10_13625</name>
</gene>
<organism evidence="2 3">
    <name type="scientific">Phormidium yuhuli AB48</name>
    <dbReference type="NCBI Taxonomy" id="2940671"/>
    <lineage>
        <taxon>Bacteria</taxon>
        <taxon>Bacillati</taxon>
        <taxon>Cyanobacteriota</taxon>
        <taxon>Cyanophyceae</taxon>
        <taxon>Oscillatoriophycideae</taxon>
        <taxon>Oscillatoriales</taxon>
        <taxon>Oscillatoriaceae</taxon>
        <taxon>Phormidium</taxon>
        <taxon>Phormidium yuhuli</taxon>
    </lineage>
</organism>
<name>A0ABY5AL18_9CYAN</name>
<feature type="transmembrane region" description="Helical" evidence="1">
    <location>
        <begin position="12"/>
        <end position="38"/>
    </location>
</feature>
<accession>A0ABY5AL18</accession>
<dbReference type="InterPro" id="IPR012902">
    <property type="entry name" value="N_methyl_site"/>
</dbReference>
<dbReference type="Proteomes" id="UP001056708">
    <property type="component" value="Chromosome"/>
</dbReference>
<keyword evidence="3" id="KW-1185">Reference proteome</keyword>
<dbReference type="Gene3D" id="3.30.700.10">
    <property type="entry name" value="Glycoprotein, Type 4 Pilin"/>
    <property type="match status" value="1"/>
</dbReference>
<reference evidence="2" key="1">
    <citation type="submission" date="2022-06" db="EMBL/GenBank/DDBJ databases">
        <title>Genome sequence of Phormidium yuhuli AB48 isolated from an industrial photobioreactor environment.</title>
        <authorList>
            <person name="Qiu Y."/>
            <person name="Noonan A.J.C."/>
            <person name="Dofher K."/>
            <person name="Koch M."/>
            <person name="Kieft B."/>
            <person name="Lin X."/>
            <person name="Ziels R.M."/>
            <person name="Hallam S.J."/>
        </authorList>
    </citation>
    <scope>NUCLEOTIDE SEQUENCE</scope>
    <source>
        <strain evidence="2">AB48</strain>
    </source>
</reference>
<dbReference type="NCBIfam" id="TIGR02532">
    <property type="entry name" value="IV_pilin_GFxxxE"/>
    <property type="match status" value="1"/>
</dbReference>
<evidence type="ECO:0000313" key="3">
    <source>
        <dbReference type="Proteomes" id="UP001056708"/>
    </source>
</evidence>
<proteinExistence type="predicted"/>